<sequence>MAARSRKRDRLDYKGQREERSRGTGRPSPRETPKTRTNFPVTRQRISPPLRSAAPPHPPRRAARRR</sequence>
<name>A0A5E4D3Y8_MARMO</name>
<dbReference type="AlphaFoldDB" id="A0A5E4D3Y8"/>
<dbReference type="EMBL" id="CABDUW010002786">
    <property type="protein sequence ID" value="VTJ88022.1"/>
    <property type="molecule type" value="Genomic_DNA"/>
</dbReference>
<feature type="compositionally biased region" description="Polar residues" evidence="1">
    <location>
        <begin position="35"/>
        <end position="45"/>
    </location>
</feature>
<keyword evidence="3" id="KW-1185">Reference proteome</keyword>
<feature type="non-terminal residue" evidence="2">
    <location>
        <position position="66"/>
    </location>
</feature>
<evidence type="ECO:0000313" key="2">
    <source>
        <dbReference type="EMBL" id="VTJ88022.1"/>
    </source>
</evidence>
<comment type="caution">
    <text evidence="2">The sequence shown here is derived from an EMBL/GenBank/DDBJ whole genome shotgun (WGS) entry which is preliminary data.</text>
</comment>
<feature type="compositionally biased region" description="Basic and acidic residues" evidence="1">
    <location>
        <begin position="9"/>
        <end position="34"/>
    </location>
</feature>
<reference evidence="2" key="1">
    <citation type="submission" date="2019-04" db="EMBL/GenBank/DDBJ databases">
        <authorList>
            <person name="Alioto T."/>
            <person name="Alioto T."/>
        </authorList>
    </citation>
    <scope>NUCLEOTIDE SEQUENCE [LARGE SCALE GENOMIC DNA]</scope>
</reference>
<dbReference type="Proteomes" id="UP000335636">
    <property type="component" value="Unassembled WGS sequence"/>
</dbReference>
<gene>
    <name evidence="2" type="ORF">MONAX_5E003488</name>
</gene>
<feature type="region of interest" description="Disordered" evidence="1">
    <location>
        <begin position="1"/>
        <end position="66"/>
    </location>
</feature>
<evidence type="ECO:0000256" key="1">
    <source>
        <dbReference type="SAM" id="MobiDB-lite"/>
    </source>
</evidence>
<evidence type="ECO:0000313" key="3">
    <source>
        <dbReference type="Proteomes" id="UP000335636"/>
    </source>
</evidence>
<protein>
    <submittedName>
        <fullName evidence="2">Uncharacterized protein</fullName>
    </submittedName>
</protein>
<proteinExistence type="predicted"/>
<accession>A0A5E4D3Y8</accession>
<organism evidence="2 3">
    <name type="scientific">Marmota monax</name>
    <name type="common">Woodchuck</name>
    <dbReference type="NCBI Taxonomy" id="9995"/>
    <lineage>
        <taxon>Eukaryota</taxon>
        <taxon>Metazoa</taxon>
        <taxon>Chordata</taxon>
        <taxon>Craniata</taxon>
        <taxon>Vertebrata</taxon>
        <taxon>Euteleostomi</taxon>
        <taxon>Mammalia</taxon>
        <taxon>Eutheria</taxon>
        <taxon>Euarchontoglires</taxon>
        <taxon>Glires</taxon>
        <taxon>Rodentia</taxon>
        <taxon>Sciuromorpha</taxon>
        <taxon>Sciuridae</taxon>
        <taxon>Xerinae</taxon>
        <taxon>Marmotini</taxon>
        <taxon>Marmota</taxon>
    </lineage>
</organism>